<proteinExistence type="predicted"/>
<evidence type="ECO:0000313" key="2">
    <source>
        <dbReference type="Proteomes" id="UP000501058"/>
    </source>
</evidence>
<dbReference type="KEGG" id="prv:G7070_08845"/>
<dbReference type="Gene3D" id="1.10.10.10">
    <property type="entry name" value="Winged helix-like DNA-binding domain superfamily/Winged helix DNA-binding domain"/>
    <property type="match status" value="1"/>
</dbReference>
<dbReference type="Proteomes" id="UP000501058">
    <property type="component" value="Chromosome"/>
</dbReference>
<dbReference type="InterPro" id="IPR036388">
    <property type="entry name" value="WH-like_DNA-bd_sf"/>
</dbReference>
<evidence type="ECO:0008006" key="3">
    <source>
        <dbReference type="Google" id="ProtNLM"/>
    </source>
</evidence>
<dbReference type="RefSeq" id="WP_166233434.1">
    <property type="nucleotide sequence ID" value="NZ_CP049865.1"/>
</dbReference>
<sequence length="234" mass="24870">MTRHQLTATLTALNREWAALCHEHRRLPSSWRLACAGVPADKGLEQVLDAVRADPDATLLGLLALHRAGDPLAGRVVIQAMLGKLVLMAVRDAQASLPDYLAAMWERVASYPVNRRRRRVAANLALDTLKSVKSNRWQLGSELPGLHAESVTGAAPDPAAALDDADRVLAEGARLGVISELIRATMRCVYVEGRTGADAAAVLGATPSAVRQRCSQGVRALRASAPVLAGQLVG</sequence>
<gene>
    <name evidence="1" type="ORF">G7070_08845</name>
</gene>
<dbReference type="SUPFAM" id="SSF88659">
    <property type="entry name" value="Sigma3 and sigma4 domains of RNA polymerase sigma factors"/>
    <property type="match status" value="1"/>
</dbReference>
<accession>A0A6G7Y6L9</accession>
<dbReference type="InterPro" id="IPR013324">
    <property type="entry name" value="RNA_pol_sigma_r3/r4-like"/>
</dbReference>
<keyword evidence="2" id="KW-1185">Reference proteome</keyword>
<evidence type="ECO:0000313" key="1">
    <source>
        <dbReference type="EMBL" id="QIK72359.1"/>
    </source>
</evidence>
<reference evidence="1 2" key="1">
    <citation type="submission" date="2020-03" db="EMBL/GenBank/DDBJ databases">
        <title>Propioniciclava sp. nov., isolated from Hydrophilus acuminatus.</title>
        <authorList>
            <person name="Hyun D.-W."/>
            <person name="Bae J.-W."/>
        </authorList>
    </citation>
    <scope>NUCLEOTIDE SEQUENCE [LARGE SCALE GENOMIC DNA]</scope>
    <source>
        <strain evidence="1 2">HDW11</strain>
    </source>
</reference>
<dbReference type="EMBL" id="CP049865">
    <property type="protein sequence ID" value="QIK72359.1"/>
    <property type="molecule type" value="Genomic_DNA"/>
</dbReference>
<dbReference type="AlphaFoldDB" id="A0A6G7Y6L9"/>
<organism evidence="1 2">
    <name type="scientific">Propioniciclava coleopterorum</name>
    <dbReference type="NCBI Taxonomy" id="2714937"/>
    <lineage>
        <taxon>Bacteria</taxon>
        <taxon>Bacillati</taxon>
        <taxon>Actinomycetota</taxon>
        <taxon>Actinomycetes</taxon>
        <taxon>Propionibacteriales</taxon>
        <taxon>Propionibacteriaceae</taxon>
        <taxon>Propioniciclava</taxon>
    </lineage>
</organism>
<name>A0A6G7Y6L9_9ACTN</name>
<protein>
    <recommendedName>
        <fullName evidence="3">DNA-directed RNA polymerase specialized sigma subunit, sigma24 family</fullName>
    </recommendedName>
</protein>